<dbReference type="RefSeq" id="XP_022642132.1">
    <property type="nucleotide sequence ID" value="XM_022786411.1"/>
</dbReference>
<dbReference type="InterPro" id="IPR036390">
    <property type="entry name" value="WH_DNA-bd_sf"/>
</dbReference>
<dbReference type="Pfam" id="PF01582">
    <property type="entry name" value="TIR"/>
    <property type="match status" value="1"/>
</dbReference>
<dbReference type="PANTHER" id="PTHR11017:SF560">
    <property type="entry name" value="RESISTANCE PROTEIN (TIR-NBS-LRR CLASS), PUTATIVE-RELATED"/>
    <property type="match status" value="1"/>
</dbReference>
<dbReference type="SUPFAM" id="SSF52540">
    <property type="entry name" value="P-loop containing nucleoside triphosphate hydrolases"/>
    <property type="match status" value="1"/>
</dbReference>
<dbReference type="Gene3D" id="1.10.8.430">
    <property type="entry name" value="Helical domain of apoptotic protease-activating factors"/>
    <property type="match status" value="1"/>
</dbReference>
<reference evidence="5" key="1">
    <citation type="journal article" date="2014" name="Nat. Commun.">
        <title>Genome sequence of mungbean and insights into evolution within Vigna species.</title>
        <authorList>
            <person name="Kang Y.J."/>
            <person name="Kim S.K."/>
            <person name="Kim M.Y."/>
            <person name="Lestari P."/>
            <person name="Kim K.H."/>
            <person name="Ha B.K."/>
            <person name="Jun T.H."/>
            <person name="Hwang W.J."/>
            <person name="Lee T."/>
            <person name="Lee J."/>
            <person name="Shim S."/>
            <person name="Yoon M.Y."/>
            <person name="Jang Y.E."/>
            <person name="Han K.S."/>
            <person name="Taeprayoon P."/>
            <person name="Yoon N."/>
            <person name="Somta P."/>
            <person name="Tanya P."/>
            <person name="Kim K.S."/>
            <person name="Gwag J.G."/>
            <person name="Moon J.K."/>
            <person name="Lee Y.H."/>
            <person name="Park B.S."/>
            <person name="Bombarely A."/>
            <person name="Doyle J.J."/>
            <person name="Jackson S.A."/>
            <person name="Schafleitner R."/>
            <person name="Srinives P."/>
            <person name="Varshney R.K."/>
            <person name="Lee S.H."/>
        </authorList>
    </citation>
    <scope>NUCLEOTIDE SEQUENCE [LARGE SCALE GENOMIC DNA]</scope>
    <source>
        <strain evidence="5">cv. VC1973A</strain>
    </source>
</reference>
<dbReference type="GO" id="GO:0006952">
    <property type="term" value="P:defense response"/>
    <property type="evidence" value="ECO:0007669"/>
    <property type="project" value="UniProtKB-KW"/>
</dbReference>
<dbReference type="InterPro" id="IPR035897">
    <property type="entry name" value="Toll_tir_struct_dom_sf"/>
</dbReference>
<dbReference type="Pfam" id="PF00931">
    <property type="entry name" value="NB-ARC"/>
    <property type="match status" value="1"/>
</dbReference>
<reference evidence="6" key="2">
    <citation type="submission" date="2025-08" db="UniProtKB">
        <authorList>
            <consortium name="RefSeq"/>
        </authorList>
    </citation>
    <scope>IDENTIFICATION</scope>
    <source>
        <tissue evidence="6">Leaf</tissue>
    </source>
</reference>
<dbReference type="InterPro" id="IPR000157">
    <property type="entry name" value="TIR_dom"/>
</dbReference>
<evidence type="ECO:0000259" key="4">
    <source>
        <dbReference type="PROSITE" id="PS50104"/>
    </source>
</evidence>
<keyword evidence="1" id="KW-0433">Leucine-rich repeat</keyword>
<proteinExistence type="predicted"/>
<evidence type="ECO:0000256" key="1">
    <source>
        <dbReference type="ARBA" id="ARBA00022614"/>
    </source>
</evidence>
<gene>
    <name evidence="6" type="primary">LOC106773320</name>
</gene>
<evidence type="ECO:0000313" key="5">
    <source>
        <dbReference type="Proteomes" id="UP000087766"/>
    </source>
</evidence>
<dbReference type="InterPro" id="IPR058192">
    <property type="entry name" value="WHD_ROQ1-like"/>
</dbReference>
<dbReference type="SMART" id="SM00255">
    <property type="entry name" value="TIR"/>
    <property type="match status" value="1"/>
</dbReference>
<dbReference type="GeneID" id="106773320"/>
<dbReference type="Gene3D" id="3.40.50.10140">
    <property type="entry name" value="Toll/interleukin-1 receptor homology (TIR) domain"/>
    <property type="match status" value="1"/>
</dbReference>
<dbReference type="SUPFAM" id="SSF52200">
    <property type="entry name" value="Toll/Interleukin receptor TIR domain"/>
    <property type="match status" value="1"/>
</dbReference>
<dbReference type="Proteomes" id="UP000087766">
    <property type="component" value="Chromosome 9"/>
</dbReference>
<dbReference type="Pfam" id="PF23282">
    <property type="entry name" value="WHD_ROQ1"/>
    <property type="match status" value="1"/>
</dbReference>
<dbReference type="GO" id="GO:0043531">
    <property type="term" value="F:ADP binding"/>
    <property type="evidence" value="ECO:0007669"/>
    <property type="project" value="InterPro"/>
</dbReference>
<protein>
    <submittedName>
        <fullName evidence="6">TMV resistance protein N</fullName>
    </submittedName>
</protein>
<dbReference type="OrthoDB" id="1936883at2759"/>
<feature type="domain" description="TIR" evidence="4">
    <location>
        <begin position="15"/>
        <end position="208"/>
    </location>
</feature>
<keyword evidence="3" id="KW-0611">Plant defense</keyword>
<dbReference type="GO" id="GO:0007165">
    <property type="term" value="P:signal transduction"/>
    <property type="evidence" value="ECO:0007669"/>
    <property type="project" value="InterPro"/>
</dbReference>
<evidence type="ECO:0000256" key="3">
    <source>
        <dbReference type="ARBA" id="ARBA00022821"/>
    </source>
</evidence>
<evidence type="ECO:0000313" key="6">
    <source>
        <dbReference type="RefSeq" id="XP_022642132.1"/>
    </source>
</evidence>
<sequence length="573" mass="65114">MDVSSSLSIFSKFIVAGEVFIHFLGDDIHRNFVSHLSSSLLQAGVKPSLIAVEMLSEKFMPSITRFQIGIVVFTKAYIESSRCVEDLLRIIECHENHGLIVMPVFYDIDPSDLLDLKMDSSSYVLYPMKGELKKNSSPEQRSAKRKVKTTVKWTQMKGERLNYPIILYTSAGSRALNRVANLPTWDESKHRNDAELVEEIVKSVLSKLECALPVTKFPVELETQAKNVIGLFENQPKDFCTIGIWGMGGSGKTTLAKAIYNKIPFTFGDKSFIQDIRKVCQTDGRRGLVQLQEQLLSDVLKYVKIEKGEMEKTTIENSLSGRKLFIVLDDVNEIDQLKNLCGNGKWFRAGSVIIITTRQLDLLYQQKVDYVYEMDELDENDSVELFSWHAFRKATPRTELNNLARSAVAYCGGLPLALEVLGSYLSKRSENEWRSVLSKLEIIPNTQIQNILRISFDGLCSEMEKDIFLDVCCFFIGKERDYVTEILNGCGLRADIGIKVLIERGLVKIEKNNKLGMHHLLRDMGREIVRQTSTMQPGKRSRLWFLKDVRHVLTKNTGTEAILGLSLNTDWRL</sequence>
<evidence type="ECO:0000256" key="2">
    <source>
        <dbReference type="ARBA" id="ARBA00022737"/>
    </source>
</evidence>
<dbReference type="AlphaFoldDB" id="A0A3Q0FIR3"/>
<dbReference type="InterPro" id="IPR027417">
    <property type="entry name" value="P-loop_NTPase"/>
</dbReference>
<dbReference type="InterPro" id="IPR044974">
    <property type="entry name" value="Disease_R_plants"/>
</dbReference>
<dbReference type="PROSITE" id="PS50104">
    <property type="entry name" value="TIR"/>
    <property type="match status" value="1"/>
</dbReference>
<keyword evidence="5" id="KW-1185">Reference proteome</keyword>
<accession>A0A3Q0FIR3</accession>
<dbReference type="InterPro" id="IPR042197">
    <property type="entry name" value="Apaf_helical"/>
</dbReference>
<name>A0A3Q0FIR3_VIGRR</name>
<dbReference type="InterPro" id="IPR002182">
    <property type="entry name" value="NB-ARC"/>
</dbReference>
<dbReference type="SUPFAM" id="SSF46785">
    <property type="entry name" value="Winged helix' DNA-binding domain"/>
    <property type="match status" value="1"/>
</dbReference>
<dbReference type="Gene3D" id="3.40.50.300">
    <property type="entry name" value="P-loop containing nucleotide triphosphate hydrolases"/>
    <property type="match status" value="1"/>
</dbReference>
<dbReference type="PRINTS" id="PR00364">
    <property type="entry name" value="DISEASERSIST"/>
</dbReference>
<keyword evidence="2" id="KW-0677">Repeat</keyword>
<dbReference type="KEGG" id="vra:106773320"/>
<dbReference type="PANTHER" id="PTHR11017">
    <property type="entry name" value="LEUCINE-RICH REPEAT-CONTAINING PROTEIN"/>
    <property type="match status" value="1"/>
</dbReference>
<organism evidence="5 6">
    <name type="scientific">Vigna radiata var. radiata</name>
    <name type="common">Mung bean</name>
    <name type="synonym">Phaseolus aureus</name>
    <dbReference type="NCBI Taxonomy" id="3916"/>
    <lineage>
        <taxon>Eukaryota</taxon>
        <taxon>Viridiplantae</taxon>
        <taxon>Streptophyta</taxon>
        <taxon>Embryophyta</taxon>
        <taxon>Tracheophyta</taxon>
        <taxon>Spermatophyta</taxon>
        <taxon>Magnoliopsida</taxon>
        <taxon>eudicotyledons</taxon>
        <taxon>Gunneridae</taxon>
        <taxon>Pentapetalae</taxon>
        <taxon>rosids</taxon>
        <taxon>fabids</taxon>
        <taxon>Fabales</taxon>
        <taxon>Fabaceae</taxon>
        <taxon>Papilionoideae</taxon>
        <taxon>50 kb inversion clade</taxon>
        <taxon>NPAAA clade</taxon>
        <taxon>indigoferoid/millettioid clade</taxon>
        <taxon>Phaseoleae</taxon>
        <taxon>Vigna</taxon>
    </lineage>
</organism>